<sequence>SFSNPTAAAAELYGFPGSELGGVNGFKKMVLRLIVDLPTITVARIQVATIDVIFEHERIRKTHRIIPYRLPHQSSHMTRLFNTPPLHHCHTPYKRAVRW</sequence>
<name>A0A0A1WH45_ZEUCU</name>
<organism evidence="1">
    <name type="scientific">Zeugodacus cucurbitae</name>
    <name type="common">Melon fruit fly</name>
    <name type="synonym">Bactrocera cucurbitae</name>
    <dbReference type="NCBI Taxonomy" id="28588"/>
    <lineage>
        <taxon>Eukaryota</taxon>
        <taxon>Metazoa</taxon>
        <taxon>Ecdysozoa</taxon>
        <taxon>Arthropoda</taxon>
        <taxon>Hexapoda</taxon>
        <taxon>Insecta</taxon>
        <taxon>Pterygota</taxon>
        <taxon>Neoptera</taxon>
        <taxon>Endopterygota</taxon>
        <taxon>Diptera</taxon>
        <taxon>Brachycera</taxon>
        <taxon>Muscomorpha</taxon>
        <taxon>Tephritoidea</taxon>
        <taxon>Tephritidae</taxon>
        <taxon>Zeugodacus</taxon>
        <taxon>Zeugodacus</taxon>
    </lineage>
</organism>
<accession>A0A0A1WH45</accession>
<protein>
    <submittedName>
        <fullName evidence="1">Choline kinase alpha</fullName>
    </submittedName>
</protein>
<dbReference type="GO" id="GO:0016301">
    <property type="term" value="F:kinase activity"/>
    <property type="evidence" value="ECO:0007669"/>
    <property type="project" value="UniProtKB-KW"/>
</dbReference>
<dbReference type="AlphaFoldDB" id="A0A0A1WH45"/>
<keyword evidence="1" id="KW-0808">Transferase</keyword>
<gene>
    <name evidence="1" type="primary">CHKA</name>
    <name evidence="1" type="ORF">g.43762</name>
</gene>
<reference evidence="1" key="1">
    <citation type="submission" date="2014-11" db="EMBL/GenBank/DDBJ databases">
        <authorList>
            <person name="Geib S."/>
        </authorList>
    </citation>
    <scope>NUCLEOTIDE SEQUENCE</scope>
</reference>
<proteinExistence type="predicted"/>
<reference evidence="1" key="2">
    <citation type="journal article" date="2015" name="Gigascience">
        <title>Reconstructing a comprehensive transcriptome assembly of a white-pupal translocated strain of the pest fruit fly Bactrocera cucurbitae.</title>
        <authorList>
            <person name="Sim S.B."/>
            <person name="Calla B."/>
            <person name="Hall B."/>
            <person name="DeRego T."/>
            <person name="Geib S.M."/>
        </authorList>
    </citation>
    <scope>NUCLEOTIDE SEQUENCE</scope>
</reference>
<dbReference type="EMBL" id="GBXI01016085">
    <property type="protein sequence ID" value="JAC98206.1"/>
    <property type="molecule type" value="Transcribed_RNA"/>
</dbReference>
<feature type="non-terminal residue" evidence="1">
    <location>
        <position position="1"/>
    </location>
</feature>
<evidence type="ECO:0000313" key="1">
    <source>
        <dbReference type="EMBL" id="JAC98206.1"/>
    </source>
</evidence>
<keyword evidence="1" id="KW-0418">Kinase</keyword>